<name>A0A9P4HB20_9PLEO</name>
<evidence type="ECO:0000256" key="1">
    <source>
        <dbReference type="SAM" id="SignalP"/>
    </source>
</evidence>
<dbReference type="Proteomes" id="UP000799777">
    <property type="component" value="Unassembled WGS sequence"/>
</dbReference>
<accession>A0A9P4HB20</accession>
<keyword evidence="1" id="KW-0732">Signal</keyword>
<dbReference type="AlphaFoldDB" id="A0A9P4HB20"/>
<feature type="chain" id="PRO_5040251655" evidence="1">
    <location>
        <begin position="18"/>
        <end position="273"/>
    </location>
</feature>
<sequence length="273" mass="27205">MRPYLAPILLAPLTALAAPDAFAPFEPAAVAQLEQLPTTDNTTILENDSNTPIELLRRQNNACATNYYACSALGAPGLCCPRTAICTSDTARNVACCPQGAVCTGALGTAIATGSPVTTTTSSPTFVLASTTNTGSFIQVTTVPNAAGRSTVQNAFYPFPYIATTYINAASCSAAYTSCQSDASACTTALANGAQGVTVSAPNGGVTFTAIPSVGLASAQSICASLSSQACYGLQVEACRSFDGAGAAPTGRCAGLGMVGAGVVVGVAGGMLR</sequence>
<protein>
    <submittedName>
        <fullName evidence="2">Uncharacterized protein</fullName>
    </submittedName>
</protein>
<dbReference type="EMBL" id="ML978193">
    <property type="protein sequence ID" value="KAF2030142.1"/>
    <property type="molecule type" value="Genomic_DNA"/>
</dbReference>
<dbReference type="PANTHER" id="PTHR39599:SF1">
    <property type="entry name" value="GPI-ANCHORED PROTEIN (EUROFUNG)"/>
    <property type="match status" value="1"/>
</dbReference>
<evidence type="ECO:0000313" key="2">
    <source>
        <dbReference type="EMBL" id="KAF2030142.1"/>
    </source>
</evidence>
<comment type="caution">
    <text evidence="2">The sequence shown here is derived from an EMBL/GenBank/DDBJ whole genome shotgun (WGS) entry which is preliminary data.</text>
</comment>
<evidence type="ECO:0000313" key="3">
    <source>
        <dbReference type="Proteomes" id="UP000799777"/>
    </source>
</evidence>
<dbReference type="OrthoDB" id="5410926at2759"/>
<proteinExistence type="predicted"/>
<reference evidence="2" key="1">
    <citation type="journal article" date="2020" name="Stud. Mycol.">
        <title>101 Dothideomycetes genomes: a test case for predicting lifestyles and emergence of pathogens.</title>
        <authorList>
            <person name="Haridas S."/>
            <person name="Albert R."/>
            <person name="Binder M."/>
            <person name="Bloem J."/>
            <person name="Labutti K."/>
            <person name="Salamov A."/>
            <person name="Andreopoulos B."/>
            <person name="Baker S."/>
            <person name="Barry K."/>
            <person name="Bills G."/>
            <person name="Bluhm B."/>
            <person name="Cannon C."/>
            <person name="Castanera R."/>
            <person name="Culley D."/>
            <person name="Daum C."/>
            <person name="Ezra D."/>
            <person name="Gonzalez J."/>
            <person name="Henrissat B."/>
            <person name="Kuo A."/>
            <person name="Liang C."/>
            <person name="Lipzen A."/>
            <person name="Lutzoni F."/>
            <person name="Magnuson J."/>
            <person name="Mondo S."/>
            <person name="Nolan M."/>
            <person name="Ohm R."/>
            <person name="Pangilinan J."/>
            <person name="Park H.-J."/>
            <person name="Ramirez L."/>
            <person name="Alfaro M."/>
            <person name="Sun H."/>
            <person name="Tritt A."/>
            <person name="Yoshinaga Y."/>
            <person name="Zwiers L.-H."/>
            <person name="Turgeon B."/>
            <person name="Goodwin S."/>
            <person name="Spatafora J."/>
            <person name="Crous P."/>
            <person name="Grigoriev I."/>
        </authorList>
    </citation>
    <scope>NUCLEOTIDE SEQUENCE</scope>
    <source>
        <strain evidence="2">CBS 110217</strain>
    </source>
</reference>
<dbReference type="PANTHER" id="PTHR39599">
    <property type="entry name" value="GPI-ANCHORED PROTEIN (EUROFUNG)-RELATED-RELATED"/>
    <property type="match status" value="1"/>
</dbReference>
<keyword evidence="3" id="KW-1185">Reference proteome</keyword>
<organism evidence="2 3">
    <name type="scientific">Setomelanomma holmii</name>
    <dbReference type="NCBI Taxonomy" id="210430"/>
    <lineage>
        <taxon>Eukaryota</taxon>
        <taxon>Fungi</taxon>
        <taxon>Dikarya</taxon>
        <taxon>Ascomycota</taxon>
        <taxon>Pezizomycotina</taxon>
        <taxon>Dothideomycetes</taxon>
        <taxon>Pleosporomycetidae</taxon>
        <taxon>Pleosporales</taxon>
        <taxon>Pleosporineae</taxon>
        <taxon>Phaeosphaeriaceae</taxon>
        <taxon>Setomelanomma</taxon>
    </lineage>
</organism>
<feature type="signal peptide" evidence="1">
    <location>
        <begin position="1"/>
        <end position="17"/>
    </location>
</feature>
<gene>
    <name evidence="2" type="ORF">EK21DRAFT_89205</name>
</gene>